<dbReference type="InterPro" id="IPR012347">
    <property type="entry name" value="Ferritin-like"/>
</dbReference>
<keyword evidence="1" id="KW-0732">Signal</keyword>
<dbReference type="STRING" id="429728.SAMN05216456_0132"/>
<dbReference type="OrthoDB" id="9101320at2"/>
<dbReference type="Pfam" id="PF13628">
    <property type="entry name" value="DUF4142"/>
    <property type="match status" value="1"/>
</dbReference>
<accession>A0A1I7MWS9</accession>
<dbReference type="PANTHER" id="PTHR38593">
    <property type="entry name" value="BLR2558 PROTEIN"/>
    <property type="match status" value="1"/>
</dbReference>
<feature type="chain" id="PRO_5011522368" evidence="1">
    <location>
        <begin position="22"/>
        <end position="179"/>
    </location>
</feature>
<dbReference type="Gene3D" id="1.20.1260.10">
    <property type="match status" value="1"/>
</dbReference>
<evidence type="ECO:0000256" key="1">
    <source>
        <dbReference type="SAM" id="SignalP"/>
    </source>
</evidence>
<evidence type="ECO:0000259" key="2">
    <source>
        <dbReference type="Pfam" id="PF13628"/>
    </source>
</evidence>
<protein>
    <submittedName>
        <fullName evidence="3">Putative membrane protein</fullName>
    </submittedName>
</protein>
<feature type="domain" description="DUF4142" evidence="2">
    <location>
        <begin position="38"/>
        <end position="175"/>
    </location>
</feature>
<dbReference type="EMBL" id="FPCK01000001">
    <property type="protein sequence ID" value="SFV26850.1"/>
    <property type="molecule type" value="Genomic_DNA"/>
</dbReference>
<dbReference type="Proteomes" id="UP000199074">
    <property type="component" value="Unassembled WGS sequence"/>
</dbReference>
<dbReference type="RefSeq" id="WP_092419517.1">
    <property type="nucleotide sequence ID" value="NZ_FPCK01000001.1"/>
</dbReference>
<feature type="signal peptide" evidence="1">
    <location>
        <begin position="1"/>
        <end position="21"/>
    </location>
</feature>
<gene>
    <name evidence="3" type="ORF">SAMN05216456_0132</name>
</gene>
<dbReference type="PANTHER" id="PTHR38593:SF1">
    <property type="entry name" value="BLR2558 PROTEIN"/>
    <property type="match status" value="1"/>
</dbReference>
<keyword evidence="4" id="KW-1185">Reference proteome</keyword>
<reference evidence="3 4" key="1">
    <citation type="submission" date="2016-10" db="EMBL/GenBank/DDBJ databases">
        <authorList>
            <person name="de Groot N.N."/>
        </authorList>
    </citation>
    <scope>NUCLEOTIDE SEQUENCE [LARGE SCALE GENOMIC DNA]</scope>
    <source>
        <strain evidence="3 4">IPL20</strain>
    </source>
</reference>
<dbReference type="InterPro" id="IPR025419">
    <property type="entry name" value="DUF4142"/>
</dbReference>
<evidence type="ECO:0000313" key="4">
    <source>
        <dbReference type="Proteomes" id="UP000199074"/>
    </source>
</evidence>
<sequence>MKHLAIAATAGLMLMSTTAFAQEALPFTEADAVFAVDTPSFVKLATSSNEFEIQSSELAEEKGQSDHVKELAAQIIADHTKAAEDLAAALEEAGEEPPPEPPVLSPKHEAMIALLEGAEGEEFEMLYIDMQAMAHMEAVYLFHTFADGGDDETVQAFAAETLPVLVMHLEHVKEIIASM</sequence>
<dbReference type="AlphaFoldDB" id="A0A1I7MWS9"/>
<organism evidence="3 4">
    <name type="scientific">Devosia crocina</name>
    <dbReference type="NCBI Taxonomy" id="429728"/>
    <lineage>
        <taxon>Bacteria</taxon>
        <taxon>Pseudomonadati</taxon>
        <taxon>Pseudomonadota</taxon>
        <taxon>Alphaproteobacteria</taxon>
        <taxon>Hyphomicrobiales</taxon>
        <taxon>Devosiaceae</taxon>
        <taxon>Devosia</taxon>
    </lineage>
</organism>
<proteinExistence type="predicted"/>
<name>A0A1I7MWS9_9HYPH</name>
<evidence type="ECO:0000313" key="3">
    <source>
        <dbReference type="EMBL" id="SFV26850.1"/>
    </source>
</evidence>